<dbReference type="CDD" id="cd04647">
    <property type="entry name" value="LbH_MAT_like"/>
    <property type="match status" value="1"/>
</dbReference>
<dbReference type="Pfam" id="PF00535">
    <property type="entry name" value="Glycos_transf_2"/>
    <property type="match status" value="1"/>
</dbReference>
<dbReference type="InterPro" id="IPR001451">
    <property type="entry name" value="Hexapep"/>
</dbReference>
<dbReference type="Proteomes" id="UP000640274">
    <property type="component" value="Unassembled WGS sequence"/>
</dbReference>
<sequence>MTFISEELAARFHRFGSNTFVQEGGQFVYPEDVSIGSNVFIRAHYWFNVISPGLGASPKIIIGDGTQCNLGLVISAVNQVEFKANVLTGPNVYISDTDHQYREVGIPIHSQGITSYSNRVEIGEGAWIGANAVIVGHVKIGKGSVISANSVVTGDVPDYCVVGGSPAKILRVYDPGSGQWLRTRSKREAGRILERRKEQPLLSICIPTYNRARDLEQCLASIYSQIGDTDLVEVRVSDNASDDETPEVLKRYAEQYPGLHYERNAENIGADPNILHVVGQGKGKFLKIQGDDDFYVQGTLIPLLHVLHTYKNCSVIHIDLLQPTGLVEADEGLEAFLHKSSIYSSFISATILRREDWEQIEDKSLYLDSSFNQIYWQYAMLERNPKFCVVHRSMFTYAGNDTASYNFGKVFIDSYQRILQHFAGRGLSEDGIRADKQRVFYSFILPWFQRFAASGSGKLEGFESYFNEHYGSEPYYLEALEQIHRITSRHASS</sequence>
<dbReference type="InterPro" id="IPR001173">
    <property type="entry name" value="Glyco_trans_2-like"/>
</dbReference>
<dbReference type="Gene3D" id="2.160.10.10">
    <property type="entry name" value="Hexapeptide repeat proteins"/>
    <property type="match status" value="1"/>
</dbReference>
<organism evidence="4 5">
    <name type="scientific">Paenibacillus roseus</name>
    <dbReference type="NCBI Taxonomy" id="2798579"/>
    <lineage>
        <taxon>Bacteria</taxon>
        <taxon>Bacillati</taxon>
        <taxon>Bacillota</taxon>
        <taxon>Bacilli</taxon>
        <taxon>Bacillales</taxon>
        <taxon>Paenibacillaceae</taxon>
        <taxon>Paenibacillus</taxon>
    </lineage>
</organism>
<evidence type="ECO:0000259" key="3">
    <source>
        <dbReference type="Pfam" id="PF00535"/>
    </source>
</evidence>
<dbReference type="InterPro" id="IPR029044">
    <property type="entry name" value="Nucleotide-diphossugar_trans"/>
</dbReference>
<keyword evidence="2" id="KW-0808">Transferase</keyword>
<dbReference type="PANTHER" id="PTHR23416:SF23">
    <property type="entry name" value="ACETYLTRANSFERASE C18B11.09C-RELATED"/>
    <property type="match status" value="1"/>
</dbReference>
<dbReference type="SUPFAM" id="SSF51161">
    <property type="entry name" value="Trimeric LpxA-like enzymes"/>
    <property type="match status" value="1"/>
</dbReference>
<name>A0A934J9A8_9BACL</name>
<dbReference type="InterPro" id="IPR051159">
    <property type="entry name" value="Hexapeptide_acetyltransf"/>
</dbReference>
<keyword evidence="5" id="KW-1185">Reference proteome</keyword>
<dbReference type="Gene3D" id="3.90.550.10">
    <property type="entry name" value="Spore Coat Polysaccharide Biosynthesis Protein SpsA, Chain A"/>
    <property type="match status" value="1"/>
</dbReference>
<gene>
    <name evidence="4" type="ORF">JFN88_15990</name>
</gene>
<evidence type="ECO:0000256" key="1">
    <source>
        <dbReference type="ARBA" id="ARBA00007274"/>
    </source>
</evidence>
<reference evidence="4" key="1">
    <citation type="submission" date="2020-12" db="EMBL/GenBank/DDBJ databases">
        <authorList>
            <person name="Huq M.A."/>
        </authorList>
    </citation>
    <scope>NUCLEOTIDE SEQUENCE</scope>
    <source>
        <strain evidence="4">MAHUQ-46</strain>
    </source>
</reference>
<evidence type="ECO:0000313" key="5">
    <source>
        <dbReference type="Proteomes" id="UP000640274"/>
    </source>
</evidence>
<accession>A0A934J9A8</accession>
<dbReference type="GO" id="GO:0008374">
    <property type="term" value="F:O-acyltransferase activity"/>
    <property type="evidence" value="ECO:0007669"/>
    <property type="project" value="TreeGrafter"/>
</dbReference>
<proteinExistence type="inferred from homology"/>
<evidence type="ECO:0000313" key="4">
    <source>
        <dbReference type="EMBL" id="MBJ6362720.1"/>
    </source>
</evidence>
<dbReference type="RefSeq" id="WP_199020259.1">
    <property type="nucleotide sequence ID" value="NZ_JAELUP010000089.1"/>
</dbReference>
<protein>
    <submittedName>
        <fullName evidence="4">Glycosyltransferase</fullName>
    </submittedName>
</protein>
<comment type="similarity">
    <text evidence="1">Belongs to the transferase hexapeptide repeat family.</text>
</comment>
<dbReference type="EMBL" id="JAELUP010000089">
    <property type="protein sequence ID" value="MBJ6362720.1"/>
    <property type="molecule type" value="Genomic_DNA"/>
</dbReference>
<dbReference type="PANTHER" id="PTHR23416">
    <property type="entry name" value="SIALIC ACID SYNTHASE-RELATED"/>
    <property type="match status" value="1"/>
</dbReference>
<dbReference type="Pfam" id="PF00132">
    <property type="entry name" value="Hexapep"/>
    <property type="match status" value="1"/>
</dbReference>
<dbReference type="SUPFAM" id="SSF53448">
    <property type="entry name" value="Nucleotide-diphospho-sugar transferases"/>
    <property type="match status" value="1"/>
</dbReference>
<evidence type="ECO:0000256" key="2">
    <source>
        <dbReference type="ARBA" id="ARBA00022679"/>
    </source>
</evidence>
<dbReference type="AlphaFoldDB" id="A0A934J9A8"/>
<dbReference type="InterPro" id="IPR011004">
    <property type="entry name" value="Trimer_LpxA-like_sf"/>
</dbReference>
<feature type="domain" description="Glycosyltransferase 2-like" evidence="3">
    <location>
        <begin position="203"/>
        <end position="310"/>
    </location>
</feature>
<dbReference type="CDD" id="cd00761">
    <property type="entry name" value="Glyco_tranf_GTA_type"/>
    <property type="match status" value="1"/>
</dbReference>
<comment type="caution">
    <text evidence="4">The sequence shown here is derived from an EMBL/GenBank/DDBJ whole genome shotgun (WGS) entry which is preliminary data.</text>
</comment>